<dbReference type="GO" id="GO:0004766">
    <property type="term" value="F:spermidine synthase activity"/>
    <property type="evidence" value="ECO:0007669"/>
    <property type="project" value="UniProtKB-UniRule"/>
</dbReference>
<dbReference type="GO" id="GO:0008295">
    <property type="term" value="P:spermidine biosynthetic process"/>
    <property type="evidence" value="ECO:0007669"/>
    <property type="project" value="UniProtKB-UniRule"/>
</dbReference>
<feature type="transmembrane region" description="Helical" evidence="5">
    <location>
        <begin position="91"/>
        <end position="111"/>
    </location>
</feature>
<dbReference type="Proteomes" id="UP000216339">
    <property type="component" value="Unassembled WGS sequence"/>
</dbReference>
<dbReference type="PROSITE" id="PS01330">
    <property type="entry name" value="PABS_1"/>
    <property type="match status" value="1"/>
</dbReference>
<dbReference type="PROSITE" id="PS51006">
    <property type="entry name" value="PABS_2"/>
    <property type="match status" value="1"/>
</dbReference>
<evidence type="ECO:0000256" key="6">
    <source>
        <dbReference type="PROSITE-ProRule" id="PRU00354"/>
    </source>
</evidence>
<dbReference type="PANTHER" id="PTHR43317:SF1">
    <property type="entry name" value="THERMOSPERMINE SYNTHASE ACAULIS5"/>
    <property type="match status" value="1"/>
</dbReference>
<dbReference type="Pfam" id="PF01564">
    <property type="entry name" value="Spermine_synth"/>
    <property type="match status" value="1"/>
</dbReference>
<dbReference type="CDD" id="cd02440">
    <property type="entry name" value="AdoMet_MTases"/>
    <property type="match status" value="1"/>
</dbReference>
<feature type="active site" description="Proton acceptor" evidence="5 6">
    <location>
        <position position="363"/>
    </location>
</feature>
<evidence type="ECO:0000256" key="5">
    <source>
        <dbReference type="HAMAP-Rule" id="MF_00198"/>
    </source>
</evidence>
<comment type="pathway">
    <text evidence="5">Amine and polyamine biosynthesis; spermidine biosynthesis; spermidine from putrescine: step 1/1.</text>
</comment>
<dbReference type="InterPro" id="IPR030374">
    <property type="entry name" value="PABS"/>
</dbReference>
<feature type="domain" description="PABS" evidence="7">
    <location>
        <begin position="207"/>
        <end position="442"/>
    </location>
</feature>
<accession>A0A271J581</accession>
<feature type="binding site" evidence="5">
    <location>
        <position position="291"/>
    </location>
    <ligand>
        <name>spermidine</name>
        <dbReference type="ChEBI" id="CHEBI:57834"/>
    </ligand>
</feature>
<dbReference type="HAMAP" id="MF_00198">
    <property type="entry name" value="Spermidine_synth"/>
    <property type="match status" value="1"/>
</dbReference>
<comment type="similarity">
    <text evidence="1 5">Belongs to the spermidine/spermine synthase family.</text>
</comment>
<comment type="subunit">
    <text evidence="5">Homodimer or homotetramer.</text>
</comment>
<dbReference type="PANTHER" id="PTHR43317">
    <property type="entry name" value="THERMOSPERMINE SYNTHASE ACAULIS5"/>
    <property type="match status" value="1"/>
</dbReference>
<comment type="function">
    <text evidence="5">Catalyzes the irreversible transfer of a propylamine group from the amino donor S-adenosylmethioninamine (decarboxy-AdoMet) to putrescine (1,4-diaminobutane) to yield spermidine.</text>
</comment>
<sequence>MLLAAVLVVATCGILYELVVGTLASYLLGNSALHFSLTIGGFMTAMGLGSWAARAVRGDALVWFVGVELAVGLLGGMSAAVLYAAFTYTPFVHLAMGAVILGIGALVGLEIPLVTRLLGGPGRISASELKDTVAGVLAVDYLGALVASLAFPFVLLPVLGVVRTAFVTGFVNLVVVVFCLRAFRRELGQRRRALWAATALVALPLAAGAVGADKLASVFEAKLYRDPVVYAEQSTYQRIVLTASGGDLRLYLDGGLQFSTKDEHRYHEALVHPPMALAQRRERVLVLGGGDGLAVREILGWPEVRSVTLVDLDPAVTRLARAHAALREANEGALEDPRVEIIHDDAGAFLARPGDPYDVVIVDLPDPNHESLAKLYSRPFYERLRGRLGVGGTVAVQSTSPTFAREAYWSIVATAEAAGLHPEPYHLYVPSFGDWGFFVGSTHAVRPGRYRLPPAVAPRVMTPAAFRTARFFDGDASRIPVEVSTLDDPAVLRYYQQGWARWE</sequence>
<comment type="caution">
    <text evidence="8">The sequence shown here is derived from an EMBL/GenBank/DDBJ whole genome shotgun (WGS) entry which is preliminary data.</text>
</comment>
<comment type="caution">
    <text evidence="5">Lacks conserved residue(s) required for the propagation of feature annotation.</text>
</comment>
<keyword evidence="5" id="KW-0472">Membrane</keyword>
<evidence type="ECO:0000313" key="8">
    <source>
        <dbReference type="EMBL" id="PAP78676.1"/>
    </source>
</evidence>
<dbReference type="EC" id="2.5.1.16" evidence="5"/>
<dbReference type="NCBIfam" id="NF002956">
    <property type="entry name" value="PRK03612.1"/>
    <property type="match status" value="1"/>
</dbReference>
<keyword evidence="2 5" id="KW-0808">Transferase</keyword>
<keyword evidence="4 5" id="KW-0620">Polyamine biosynthesis</keyword>
<feature type="transmembrane region" description="Helical" evidence="5">
    <location>
        <begin position="193"/>
        <end position="212"/>
    </location>
</feature>
<feature type="transmembrane region" description="Helical" evidence="5">
    <location>
        <begin position="34"/>
        <end position="53"/>
    </location>
</feature>
<name>A0A271J581_9BACT</name>
<evidence type="ECO:0000259" key="7">
    <source>
        <dbReference type="PROSITE" id="PS51006"/>
    </source>
</evidence>
<feature type="binding site" evidence="5">
    <location>
        <position position="237"/>
    </location>
    <ligand>
        <name>S-methyl-5'-thioadenosine</name>
        <dbReference type="ChEBI" id="CHEBI:17509"/>
    </ligand>
</feature>
<dbReference type="UniPathway" id="UPA00248">
    <property type="reaction ID" value="UER00314"/>
</dbReference>
<evidence type="ECO:0000256" key="3">
    <source>
        <dbReference type="ARBA" id="ARBA00023066"/>
    </source>
</evidence>
<keyword evidence="5" id="KW-1133">Transmembrane helix</keyword>
<feature type="binding site" evidence="5">
    <location>
        <position position="311"/>
    </location>
    <ligand>
        <name>S-methyl-5'-thioadenosine</name>
        <dbReference type="ChEBI" id="CHEBI:17509"/>
    </ligand>
</feature>
<reference evidence="8 9" key="1">
    <citation type="submission" date="2016-11" db="EMBL/GenBank/DDBJ databases">
        <title>Study of marine rhodopsin-containing bacteria.</title>
        <authorList>
            <person name="Yoshizawa S."/>
            <person name="Kumagai Y."/>
            <person name="Kogure K."/>
        </authorList>
    </citation>
    <scope>NUCLEOTIDE SEQUENCE [LARGE SCALE GENOMIC DNA]</scope>
    <source>
        <strain evidence="8 9">SAORIC-28</strain>
    </source>
</reference>
<feature type="transmembrane region" description="Helical" evidence="5">
    <location>
        <begin position="60"/>
        <end position="85"/>
    </location>
</feature>
<feature type="transmembrane region" description="Helical" evidence="5">
    <location>
        <begin position="161"/>
        <end position="181"/>
    </location>
</feature>
<gene>
    <name evidence="5" type="primary">speE</name>
    <name evidence="8" type="ORF">BSZ37_06665</name>
</gene>
<dbReference type="EMBL" id="MQWD01000001">
    <property type="protein sequence ID" value="PAP78676.1"/>
    <property type="molecule type" value="Genomic_DNA"/>
</dbReference>
<feature type="binding site" evidence="5">
    <location>
        <begin position="345"/>
        <end position="346"/>
    </location>
    <ligand>
        <name>S-methyl-5'-thioadenosine</name>
        <dbReference type="ChEBI" id="CHEBI:17509"/>
    </ligand>
</feature>
<dbReference type="SUPFAM" id="SSF53335">
    <property type="entry name" value="S-adenosyl-L-methionine-dependent methyltransferases"/>
    <property type="match status" value="1"/>
</dbReference>
<organism evidence="8 9">
    <name type="scientific">Rubrivirga marina</name>
    <dbReference type="NCBI Taxonomy" id="1196024"/>
    <lineage>
        <taxon>Bacteria</taxon>
        <taxon>Pseudomonadati</taxon>
        <taxon>Rhodothermota</taxon>
        <taxon>Rhodothermia</taxon>
        <taxon>Rhodothermales</taxon>
        <taxon>Rubricoccaceae</taxon>
        <taxon>Rubrivirga</taxon>
    </lineage>
</organism>
<dbReference type="GO" id="GO:0005886">
    <property type="term" value="C:plasma membrane"/>
    <property type="evidence" value="ECO:0007669"/>
    <property type="project" value="UniProtKB-SubCell"/>
</dbReference>
<keyword evidence="5" id="KW-1003">Cell membrane</keyword>
<dbReference type="Gene3D" id="3.40.50.150">
    <property type="entry name" value="Vaccinia Virus protein VP39"/>
    <property type="match status" value="1"/>
</dbReference>
<keyword evidence="9" id="KW-1185">Reference proteome</keyword>
<evidence type="ECO:0000256" key="4">
    <source>
        <dbReference type="ARBA" id="ARBA00023115"/>
    </source>
</evidence>
<evidence type="ECO:0000256" key="1">
    <source>
        <dbReference type="ARBA" id="ARBA00007867"/>
    </source>
</evidence>
<dbReference type="AlphaFoldDB" id="A0A271J581"/>
<comment type="subcellular location">
    <subcellularLocation>
        <location evidence="5">Cell membrane</location>
        <topology evidence="5">Multi-pass membrane protein</topology>
    </subcellularLocation>
</comment>
<dbReference type="InterPro" id="IPR001045">
    <property type="entry name" value="Spermi_synthase"/>
</dbReference>
<feature type="binding site" evidence="5">
    <location>
        <position position="267"/>
    </location>
    <ligand>
        <name>spermidine</name>
        <dbReference type="ChEBI" id="CHEBI:57834"/>
    </ligand>
</feature>
<comment type="catalytic activity">
    <reaction evidence="5">
        <text>S-adenosyl 3-(methylsulfanyl)propylamine + putrescine = S-methyl-5'-thioadenosine + spermidine + H(+)</text>
        <dbReference type="Rhea" id="RHEA:12721"/>
        <dbReference type="ChEBI" id="CHEBI:15378"/>
        <dbReference type="ChEBI" id="CHEBI:17509"/>
        <dbReference type="ChEBI" id="CHEBI:57443"/>
        <dbReference type="ChEBI" id="CHEBI:57834"/>
        <dbReference type="ChEBI" id="CHEBI:326268"/>
        <dbReference type="EC" id="2.5.1.16"/>
    </reaction>
</comment>
<feature type="transmembrane region" description="Helical" evidence="5">
    <location>
        <begin position="132"/>
        <end position="155"/>
    </location>
</feature>
<protein>
    <recommendedName>
        <fullName evidence="5">Polyamine aminopropyltransferase</fullName>
    </recommendedName>
    <alternativeName>
        <fullName evidence="5">Putrescine aminopropyltransferase</fullName>
        <shortName evidence="5">PAPT</shortName>
    </alternativeName>
    <alternativeName>
        <fullName evidence="5">Spermidine synthase</fullName>
        <shortName evidence="5">SPDS</shortName>
        <shortName evidence="5">SPDSY</shortName>
        <ecNumber evidence="5">2.5.1.16</ecNumber>
    </alternativeName>
</protein>
<dbReference type="InterPro" id="IPR030373">
    <property type="entry name" value="PABS_CS"/>
</dbReference>
<keyword evidence="3 5" id="KW-0745">Spermidine biosynthesis</keyword>
<keyword evidence="5" id="KW-0812">Transmembrane</keyword>
<evidence type="ECO:0000256" key="2">
    <source>
        <dbReference type="ARBA" id="ARBA00022679"/>
    </source>
</evidence>
<dbReference type="GO" id="GO:0010487">
    <property type="term" value="F:thermospermine synthase activity"/>
    <property type="evidence" value="ECO:0007669"/>
    <property type="project" value="UniProtKB-ARBA"/>
</dbReference>
<dbReference type="InterPro" id="IPR029063">
    <property type="entry name" value="SAM-dependent_MTases_sf"/>
</dbReference>
<proteinExistence type="inferred from homology"/>
<evidence type="ECO:0000313" key="9">
    <source>
        <dbReference type="Proteomes" id="UP000216339"/>
    </source>
</evidence>